<accession>A0AAV1WDK8</accession>
<comment type="caution">
    <text evidence="10">The sequence shown here is derived from an EMBL/GenBank/DDBJ whole genome shotgun (WGS) entry which is preliminary data.</text>
</comment>
<evidence type="ECO:0000259" key="9">
    <source>
        <dbReference type="Pfam" id="PF04535"/>
    </source>
</evidence>
<keyword evidence="11" id="KW-1185">Reference proteome</keyword>
<gene>
    <name evidence="10" type="ORF">LLUT_LOCUS8091</name>
</gene>
<comment type="subcellular location">
    <subcellularLocation>
        <location evidence="1 8">Cell membrane</location>
        <topology evidence="1 8">Multi-pass membrane protein</topology>
    </subcellularLocation>
</comment>
<comment type="subunit">
    <text evidence="3 8">Homodimer and heterodimers.</text>
</comment>
<evidence type="ECO:0000256" key="6">
    <source>
        <dbReference type="ARBA" id="ARBA00022989"/>
    </source>
</evidence>
<keyword evidence="4 8" id="KW-1003">Cell membrane</keyword>
<protein>
    <recommendedName>
        <fullName evidence="8">CASP-like protein</fullName>
    </recommendedName>
</protein>
<feature type="transmembrane region" description="Helical" evidence="8">
    <location>
        <begin position="21"/>
        <end position="40"/>
    </location>
</feature>
<dbReference type="InterPro" id="IPR006459">
    <property type="entry name" value="CASP/CASPL"/>
</dbReference>
<evidence type="ECO:0000256" key="1">
    <source>
        <dbReference type="ARBA" id="ARBA00004651"/>
    </source>
</evidence>
<comment type="similarity">
    <text evidence="2 8">Belongs to the Casparian strip membrane proteins (CASP) family.</text>
</comment>
<dbReference type="PANTHER" id="PTHR33573:SF30">
    <property type="entry name" value="CASP-LIKE PROTEIN 2C1-RELATED"/>
    <property type="match status" value="1"/>
</dbReference>
<keyword evidence="5 8" id="KW-0812">Transmembrane</keyword>
<evidence type="ECO:0000313" key="11">
    <source>
        <dbReference type="Proteomes" id="UP001497480"/>
    </source>
</evidence>
<evidence type="ECO:0000256" key="5">
    <source>
        <dbReference type="ARBA" id="ARBA00022692"/>
    </source>
</evidence>
<dbReference type="NCBIfam" id="TIGR01569">
    <property type="entry name" value="A_tha_TIGR01569"/>
    <property type="match status" value="1"/>
</dbReference>
<feature type="domain" description="Casparian strip membrane protein" evidence="9">
    <location>
        <begin position="17"/>
        <end position="166"/>
    </location>
</feature>
<feature type="transmembrane region" description="Helical" evidence="8">
    <location>
        <begin position="65"/>
        <end position="86"/>
    </location>
</feature>
<feature type="transmembrane region" description="Helical" evidence="8">
    <location>
        <begin position="107"/>
        <end position="131"/>
    </location>
</feature>
<keyword evidence="7 8" id="KW-0472">Membrane</keyword>
<evidence type="ECO:0000256" key="2">
    <source>
        <dbReference type="ARBA" id="ARBA00007651"/>
    </source>
</evidence>
<dbReference type="AlphaFoldDB" id="A0AAV1WDK8"/>
<evidence type="ECO:0000256" key="7">
    <source>
        <dbReference type="ARBA" id="ARBA00023136"/>
    </source>
</evidence>
<dbReference type="EMBL" id="CAXHTB010000005">
    <property type="protein sequence ID" value="CAL0307031.1"/>
    <property type="molecule type" value="Genomic_DNA"/>
</dbReference>
<dbReference type="Pfam" id="PF04535">
    <property type="entry name" value="CASP_dom"/>
    <property type="match status" value="1"/>
</dbReference>
<evidence type="ECO:0000313" key="10">
    <source>
        <dbReference type="EMBL" id="CAL0307031.1"/>
    </source>
</evidence>
<name>A0AAV1WDK8_LUPLU</name>
<proteinExistence type="inferred from homology"/>
<dbReference type="InterPro" id="IPR006702">
    <property type="entry name" value="CASP_dom"/>
</dbReference>
<reference evidence="10 11" key="1">
    <citation type="submission" date="2024-03" db="EMBL/GenBank/DDBJ databases">
        <authorList>
            <person name="Martinez-Hernandez J."/>
        </authorList>
    </citation>
    <scope>NUCLEOTIDE SEQUENCE [LARGE SCALE GENOMIC DNA]</scope>
</reference>
<dbReference type="GO" id="GO:0005886">
    <property type="term" value="C:plasma membrane"/>
    <property type="evidence" value="ECO:0007669"/>
    <property type="project" value="UniProtKB-SubCell"/>
</dbReference>
<evidence type="ECO:0000256" key="3">
    <source>
        <dbReference type="ARBA" id="ARBA00011489"/>
    </source>
</evidence>
<dbReference type="Proteomes" id="UP001497480">
    <property type="component" value="Unassembled WGS sequence"/>
</dbReference>
<organism evidence="10 11">
    <name type="scientific">Lupinus luteus</name>
    <name type="common">European yellow lupine</name>
    <dbReference type="NCBI Taxonomy" id="3873"/>
    <lineage>
        <taxon>Eukaryota</taxon>
        <taxon>Viridiplantae</taxon>
        <taxon>Streptophyta</taxon>
        <taxon>Embryophyta</taxon>
        <taxon>Tracheophyta</taxon>
        <taxon>Spermatophyta</taxon>
        <taxon>Magnoliopsida</taxon>
        <taxon>eudicotyledons</taxon>
        <taxon>Gunneridae</taxon>
        <taxon>Pentapetalae</taxon>
        <taxon>rosids</taxon>
        <taxon>fabids</taxon>
        <taxon>Fabales</taxon>
        <taxon>Fabaceae</taxon>
        <taxon>Papilionoideae</taxon>
        <taxon>50 kb inversion clade</taxon>
        <taxon>genistoids sensu lato</taxon>
        <taxon>core genistoids</taxon>
        <taxon>Genisteae</taxon>
        <taxon>Lupinus</taxon>
    </lineage>
</organism>
<evidence type="ECO:0000256" key="4">
    <source>
        <dbReference type="ARBA" id="ARBA00022475"/>
    </source>
</evidence>
<feature type="transmembrane region" description="Helical" evidence="8">
    <location>
        <begin position="151"/>
        <end position="179"/>
    </location>
</feature>
<evidence type="ECO:0000256" key="8">
    <source>
        <dbReference type="RuleBase" id="RU361233"/>
    </source>
</evidence>
<sequence>MHVGTTIIRGKMEFGMAKGELYLRVSGIIVLVLTACLVAFDNQTKVILLTIEKKATYKDMNALKILVYVTSAAAGYNMLQLCKYYVSAYSRGNFKGSYIYMPWISLLLDQMAVYITLAANCAAVEASVLAITGSESFEWIKVCNRFTRFCFQIGGALLCGYVASILMALISIISTYKVFRMYSPKWFLRLKTR</sequence>
<keyword evidence="6 8" id="KW-1133">Transmembrane helix</keyword>
<dbReference type="PANTHER" id="PTHR33573">
    <property type="entry name" value="CASP-LIKE PROTEIN 4A4"/>
    <property type="match status" value="1"/>
</dbReference>